<dbReference type="EMBL" id="KV427619">
    <property type="protein sequence ID" value="KZT07381.1"/>
    <property type="molecule type" value="Genomic_DNA"/>
</dbReference>
<dbReference type="Proteomes" id="UP000076871">
    <property type="component" value="Unassembled WGS sequence"/>
</dbReference>
<dbReference type="OrthoDB" id="3270311at2759"/>
<accession>A0A165EMN8</accession>
<name>A0A165EMN8_9APHY</name>
<dbReference type="AlphaFoldDB" id="A0A165EMN8"/>
<dbReference type="STRING" id="1314785.A0A165EMN8"/>
<dbReference type="GeneID" id="63821334"/>
<dbReference type="InParanoid" id="A0A165EMN8"/>
<reference evidence="1 2" key="1">
    <citation type="journal article" date="2016" name="Mol. Biol. Evol.">
        <title>Comparative Genomics of Early-Diverging Mushroom-Forming Fungi Provides Insights into the Origins of Lignocellulose Decay Capabilities.</title>
        <authorList>
            <person name="Nagy L.G."/>
            <person name="Riley R."/>
            <person name="Tritt A."/>
            <person name="Adam C."/>
            <person name="Daum C."/>
            <person name="Floudas D."/>
            <person name="Sun H."/>
            <person name="Yadav J.S."/>
            <person name="Pangilinan J."/>
            <person name="Larsson K.H."/>
            <person name="Matsuura K."/>
            <person name="Barry K."/>
            <person name="Labutti K."/>
            <person name="Kuo R."/>
            <person name="Ohm R.A."/>
            <person name="Bhattacharya S.S."/>
            <person name="Shirouzu T."/>
            <person name="Yoshinaga Y."/>
            <person name="Martin F.M."/>
            <person name="Grigoriev I.V."/>
            <person name="Hibbett D.S."/>
        </authorList>
    </citation>
    <scope>NUCLEOTIDE SEQUENCE [LARGE SCALE GENOMIC DNA]</scope>
    <source>
        <strain evidence="1 2">93-53</strain>
    </source>
</reference>
<protein>
    <submittedName>
        <fullName evidence="1">Uncharacterized protein</fullName>
    </submittedName>
</protein>
<sequence>MQKPHGRQNPASVLWGHLLSKDSITPALARNSASSYNPSIPPIAPADKTGTSLRILLHDSQANLEKFSERVTQLTGGVESTRRQISTVHELFQRDREKLLEDVVNVANRCQSEVQRSLGTPAQAQELGRVGEAVAALDRRVEAIDKKMDLLHMV</sequence>
<organism evidence="1 2">
    <name type="scientific">Laetiporus sulphureus 93-53</name>
    <dbReference type="NCBI Taxonomy" id="1314785"/>
    <lineage>
        <taxon>Eukaryota</taxon>
        <taxon>Fungi</taxon>
        <taxon>Dikarya</taxon>
        <taxon>Basidiomycota</taxon>
        <taxon>Agaricomycotina</taxon>
        <taxon>Agaricomycetes</taxon>
        <taxon>Polyporales</taxon>
        <taxon>Laetiporus</taxon>
    </lineage>
</organism>
<dbReference type="RefSeq" id="XP_040765121.1">
    <property type="nucleotide sequence ID" value="XM_040904304.1"/>
</dbReference>
<gene>
    <name evidence="1" type="ORF">LAESUDRAFT_651432</name>
</gene>
<evidence type="ECO:0000313" key="2">
    <source>
        <dbReference type="Proteomes" id="UP000076871"/>
    </source>
</evidence>
<proteinExistence type="predicted"/>
<evidence type="ECO:0000313" key="1">
    <source>
        <dbReference type="EMBL" id="KZT07381.1"/>
    </source>
</evidence>
<keyword evidence="2" id="KW-1185">Reference proteome</keyword>